<accession>A0A249MZP2</accession>
<dbReference type="Gene3D" id="3.40.50.300">
    <property type="entry name" value="P-loop containing nucleotide triphosphate hydrolases"/>
    <property type="match status" value="1"/>
</dbReference>
<proteinExistence type="predicted"/>
<evidence type="ECO:0000256" key="1">
    <source>
        <dbReference type="ARBA" id="ARBA00034923"/>
    </source>
</evidence>
<sequence>MRRNRIISPPREDLDRLRQPLTPGERVVLEFFDAHLDPEWEIYCQPHLNGLRPDFVLLNPSVGIAVFEVKDWNLDAMHYFVPAGGRDLHGRKDGKSFSLAAQNPVTKVNHYRDAVYKLYCPRLKQNAGFAAVTAGVIFPFADSRRVRDLFAGFLTRDENDPLARYQPVSGRVELAAGRIDLIMPESQRRHSMLMREDIAADLRGWLVEPDFSVTQRQPLEMDANQRQLAETRTTSGYRRIKGPAGSGKSLVLAARAARLADEGKSVLVATFNITLWHYLRDLVVRALKVRGGHRNVVFVNFHSWCKQVCMEVGWSEAYDELWKSGDGASVMEAALPSLVASAAAEEDSPRYDAILVDEGQDYRPLWWNTLRRFLQPGGEMILAADATQDVYGTAQAWTNEAMAGAGFRGAWAQLDVSYRLPPATLPLIQSFVTSFLPEEGVELPSPPQASLDLFPVSLRWVQCTSQHRIETCVTEIVGMMRRTGKALANADITFLAADASVGAMVVSALADRDIASVATFAPDMQERRREKMAFYMGDARVKATTLHSFKGWESPLLVIYVDENAGERSLALVYAGLTRLKRQQAGSAMTVICSSALLRDYGSTWPDFIETGPLATL</sequence>
<feature type="domain" description="NERD" evidence="2">
    <location>
        <begin position="24"/>
        <end position="124"/>
    </location>
</feature>
<dbReference type="GO" id="GO:0043138">
    <property type="term" value="F:3'-5' DNA helicase activity"/>
    <property type="evidence" value="ECO:0007669"/>
    <property type="project" value="TreeGrafter"/>
</dbReference>
<dbReference type="SUPFAM" id="SSF52540">
    <property type="entry name" value="P-loop containing nucleoside triphosphate hydrolases"/>
    <property type="match status" value="1"/>
</dbReference>
<dbReference type="GO" id="GO:0005524">
    <property type="term" value="F:ATP binding"/>
    <property type="evidence" value="ECO:0007669"/>
    <property type="project" value="InterPro"/>
</dbReference>
<dbReference type="InterPro" id="IPR027417">
    <property type="entry name" value="P-loop_NTPase"/>
</dbReference>
<dbReference type="AlphaFoldDB" id="A0A249MZP2"/>
<evidence type="ECO:0000259" key="2">
    <source>
        <dbReference type="Pfam" id="PF08378"/>
    </source>
</evidence>
<dbReference type="GO" id="GO:0003677">
    <property type="term" value="F:DNA binding"/>
    <property type="evidence" value="ECO:0007669"/>
    <property type="project" value="InterPro"/>
</dbReference>
<geneLocation type="plasmid" evidence="3 4">
    <name>p1</name>
</geneLocation>
<dbReference type="PANTHER" id="PTHR11070:SF2">
    <property type="entry name" value="ATP-DEPENDENT DNA HELICASE SRS2"/>
    <property type="match status" value="1"/>
</dbReference>
<name>A0A249MZP2_SPHXE</name>
<dbReference type="KEGG" id="shyd:CJD35_19180"/>
<evidence type="ECO:0000313" key="4">
    <source>
        <dbReference type="Proteomes" id="UP000217141"/>
    </source>
</evidence>
<keyword evidence="3" id="KW-0067">ATP-binding</keyword>
<keyword evidence="3" id="KW-0378">Hydrolase</keyword>
<organism evidence="3 4">
    <name type="scientific">Sphingobium xenophagum</name>
    <dbReference type="NCBI Taxonomy" id="121428"/>
    <lineage>
        <taxon>Bacteria</taxon>
        <taxon>Pseudomonadati</taxon>
        <taxon>Pseudomonadota</taxon>
        <taxon>Alphaproteobacteria</taxon>
        <taxon>Sphingomonadales</taxon>
        <taxon>Sphingomonadaceae</taxon>
        <taxon>Sphingobium</taxon>
    </lineage>
</organism>
<dbReference type="Pfam" id="PF08378">
    <property type="entry name" value="NERD"/>
    <property type="match status" value="1"/>
</dbReference>
<dbReference type="GO" id="GO:0000725">
    <property type="term" value="P:recombinational repair"/>
    <property type="evidence" value="ECO:0007669"/>
    <property type="project" value="TreeGrafter"/>
</dbReference>
<protein>
    <recommendedName>
        <fullName evidence="1">DNA 3'-5' helicase II</fullName>
    </recommendedName>
</protein>
<keyword evidence="3" id="KW-0547">Nucleotide-binding</keyword>
<dbReference type="InterPro" id="IPR000212">
    <property type="entry name" value="DNA_helicase_UvrD/REP"/>
</dbReference>
<evidence type="ECO:0000313" key="3">
    <source>
        <dbReference type="EMBL" id="ASY46599.1"/>
    </source>
</evidence>
<keyword evidence="3" id="KW-0614">Plasmid</keyword>
<dbReference type="InterPro" id="IPR011528">
    <property type="entry name" value="NERD"/>
</dbReference>
<dbReference type="PANTHER" id="PTHR11070">
    <property type="entry name" value="UVRD / RECB / PCRA DNA HELICASE FAMILY MEMBER"/>
    <property type="match status" value="1"/>
</dbReference>
<dbReference type="Proteomes" id="UP000217141">
    <property type="component" value="Plasmid p1"/>
</dbReference>
<gene>
    <name evidence="3" type="ORF">CJD35_19180</name>
</gene>
<reference evidence="3 4" key="1">
    <citation type="submission" date="2017-08" db="EMBL/GenBank/DDBJ databases">
        <title>Whole Genome Sequence of Sphingobium hydrophobicum C1: Insights into Adaption to the Electronic-waste Contaminated Sediment.</title>
        <authorList>
            <person name="Song D."/>
            <person name="Chen X."/>
            <person name="Xu M."/>
        </authorList>
    </citation>
    <scope>NUCLEOTIDE SEQUENCE [LARGE SCALE GENOMIC DNA]</scope>
    <source>
        <strain evidence="3 4">C1</strain>
        <plasmid evidence="3 4">p1</plasmid>
    </source>
</reference>
<dbReference type="GO" id="GO:0005829">
    <property type="term" value="C:cytosol"/>
    <property type="evidence" value="ECO:0007669"/>
    <property type="project" value="TreeGrafter"/>
</dbReference>
<keyword evidence="3" id="KW-0347">Helicase</keyword>
<dbReference type="EMBL" id="CP022747">
    <property type="protein sequence ID" value="ASY46599.1"/>
    <property type="molecule type" value="Genomic_DNA"/>
</dbReference>